<sequence>MRRRKVGGFALVLVVIIIGLGVIGPYVTPYDKDESFQSENANYDPDSLKE</sequence>
<dbReference type="EMBL" id="UINC01163856">
    <property type="protein sequence ID" value="SVD64389.1"/>
    <property type="molecule type" value="Genomic_DNA"/>
</dbReference>
<dbReference type="GO" id="GO:0005886">
    <property type="term" value="C:plasma membrane"/>
    <property type="evidence" value="ECO:0007669"/>
    <property type="project" value="UniProtKB-SubCell"/>
</dbReference>
<feature type="transmembrane region" description="Helical" evidence="2">
    <location>
        <begin position="7"/>
        <end position="27"/>
    </location>
</feature>
<evidence type="ECO:0000256" key="2">
    <source>
        <dbReference type="SAM" id="Phobius"/>
    </source>
</evidence>
<dbReference type="AlphaFoldDB" id="A0A382X0L5"/>
<evidence type="ECO:0000256" key="1">
    <source>
        <dbReference type="SAM" id="MobiDB-lite"/>
    </source>
</evidence>
<keyword evidence="2" id="KW-0472">Membrane</keyword>
<dbReference type="Pfam" id="PF12911">
    <property type="entry name" value="OppC_N"/>
    <property type="match status" value="1"/>
</dbReference>
<name>A0A382X0L5_9ZZZZ</name>
<dbReference type="InterPro" id="IPR025966">
    <property type="entry name" value="OppC_N"/>
</dbReference>
<feature type="non-terminal residue" evidence="4">
    <location>
        <position position="50"/>
    </location>
</feature>
<feature type="region of interest" description="Disordered" evidence="1">
    <location>
        <begin position="29"/>
        <end position="50"/>
    </location>
</feature>
<proteinExistence type="predicted"/>
<accession>A0A382X0L5</accession>
<feature type="domain" description="Oligopeptide transport permease C-like N-terminal" evidence="3">
    <location>
        <begin position="2"/>
        <end position="43"/>
    </location>
</feature>
<organism evidence="4">
    <name type="scientific">marine metagenome</name>
    <dbReference type="NCBI Taxonomy" id="408172"/>
    <lineage>
        <taxon>unclassified sequences</taxon>
        <taxon>metagenomes</taxon>
        <taxon>ecological metagenomes</taxon>
    </lineage>
</organism>
<gene>
    <name evidence="4" type="ORF">METZ01_LOCUS417243</name>
</gene>
<evidence type="ECO:0000313" key="4">
    <source>
        <dbReference type="EMBL" id="SVD64389.1"/>
    </source>
</evidence>
<keyword evidence="2" id="KW-0812">Transmembrane</keyword>
<keyword evidence="2" id="KW-1133">Transmembrane helix</keyword>
<reference evidence="4" key="1">
    <citation type="submission" date="2018-05" db="EMBL/GenBank/DDBJ databases">
        <authorList>
            <person name="Lanie J.A."/>
            <person name="Ng W.-L."/>
            <person name="Kazmierczak K.M."/>
            <person name="Andrzejewski T.M."/>
            <person name="Davidsen T.M."/>
            <person name="Wayne K.J."/>
            <person name="Tettelin H."/>
            <person name="Glass J.I."/>
            <person name="Rusch D."/>
            <person name="Podicherti R."/>
            <person name="Tsui H.-C.T."/>
            <person name="Winkler M.E."/>
        </authorList>
    </citation>
    <scope>NUCLEOTIDE SEQUENCE</scope>
</reference>
<protein>
    <recommendedName>
        <fullName evidence="3">Oligopeptide transport permease C-like N-terminal domain-containing protein</fullName>
    </recommendedName>
</protein>
<evidence type="ECO:0000259" key="3">
    <source>
        <dbReference type="Pfam" id="PF12911"/>
    </source>
</evidence>